<evidence type="ECO:0000313" key="5">
    <source>
        <dbReference type="Proteomes" id="UP000589738"/>
    </source>
</evidence>
<evidence type="ECO:0000259" key="3">
    <source>
        <dbReference type="Pfam" id="PF02342"/>
    </source>
</evidence>
<dbReference type="PANTHER" id="PTHR32097">
    <property type="entry name" value="CAMP-BINDING PROTEIN 1-RELATED"/>
    <property type="match status" value="1"/>
</dbReference>
<evidence type="ECO:0000256" key="1">
    <source>
        <dbReference type="ARBA" id="ARBA00008775"/>
    </source>
</evidence>
<dbReference type="GO" id="GO:0046690">
    <property type="term" value="P:response to tellurium ion"/>
    <property type="evidence" value="ECO:0007669"/>
    <property type="project" value="UniProtKB-KW"/>
</dbReference>
<evidence type="ECO:0000313" key="4">
    <source>
        <dbReference type="EMBL" id="MBB6372454.1"/>
    </source>
</evidence>
<gene>
    <name evidence="4" type="ORF">HNP36_003570</name>
</gene>
<name>A0A841N6F3_9FLAO</name>
<dbReference type="Pfam" id="PF02342">
    <property type="entry name" value="TerD"/>
    <property type="match status" value="1"/>
</dbReference>
<accession>A0A841N6F3</accession>
<dbReference type="CDD" id="cd06974">
    <property type="entry name" value="TerD_like"/>
    <property type="match status" value="1"/>
</dbReference>
<dbReference type="PANTHER" id="PTHR32097:SF4">
    <property type="entry name" value="GENERAL STRESS PROTEIN 16U"/>
    <property type="match status" value="1"/>
</dbReference>
<keyword evidence="2" id="KW-0778">Tellurium resistance</keyword>
<dbReference type="RefSeq" id="WP_228456428.1">
    <property type="nucleotide sequence ID" value="NZ_JACHLC010000006.1"/>
</dbReference>
<organism evidence="4 5">
    <name type="scientific">Chryseobacterium shigense</name>
    <dbReference type="NCBI Taxonomy" id="297244"/>
    <lineage>
        <taxon>Bacteria</taxon>
        <taxon>Pseudomonadati</taxon>
        <taxon>Bacteroidota</taxon>
        <taxon>Flavobacteriia</taxon>
        <taxon>Flavobacteriales</taxon>
        <taxon>Weeksellaceae</taxon>
        <taxon>Chryseobacterium group</taxon>
        <taxon>Chryseobacterium</taxon>
    </lineage>
</organism>
<dbReference type="Gene3D" id="2.60.60.30">
    <property type="entry name" value="sav2460 like domains"/>
    <property type="match status" value="1"/>
</dbReference>
<proteinExistence type="inferred from homology"/>
<dbReference type="Proteomes" id="UP000589738">
    <property type="component" value="Unassembled WGS sequence"/>
</dbReference>
<reference evidence="4 5" key="1">
    <citation type="submission" date="2020-08" db="EMBL/GenBank/DDBJ databases">
        <title>Functional genomics of gut bacteria from endangered species of beetles.</title>
        <authorList>
            <person name="Carlos-Shanley C."/>
        </authorList>
    </citation>
    <scope>NUCLEOTIDE SEQUENCE [LARGE SCALE GENOMIC DNA]</scope>
    <source>
        <strain evidence="4 5">S00136</strain>
    </source>
</reference>
<dbReference type="EMBL" id="JACHLC010000006">
    <property type="protein sequence ID" value="MBB6372454.1"/>
    <property type="molecule type" value="Genomic_DNA"/>
</dbReference>
<feature type="domain" description="TerD" evidence="3">
    <location>
        <begin position="2"/>
        <end position="82"/>
    </location>
</feature>
<dbReference type="InterPro" id="IPR003325">
    <property type="entry name" value="TerD"/>
</dbReference>
<comment type="caution">
    <text evidence="4">The sequence shown here is derived from an EMBL/GenBank/DDBJ whole genome shotgun (WGS) entry which is preliminary data.</text>
</comment>
<evidence type="ECO:0000256" key="2">
    <source>
        <dbReference type="ARBA" id="ARBA00022686"/>
    </source>
</evidence>
<sequence length="86" mass="9819">MVTIYQGKQNNQHFGMIENAFIRAVDAKGKEITKYSLSGDASMNGKCAMVFAEAYRHNGDWKFRAIGEPHHTDNFIEILKQYAYSN</sequence>
<dbReference type="InterPro" id="IPR051324">
    <property type="entry name" value="Stress/Tellurium_Resist"/>
</dbReference>
<comment type="similarity">
    <text evidence="1">Belongs to the CAPAB/TerDEXZ family.</text>
</comment>
<protein>
    <submittedName>
        <fullName evidence="4">Stress response protein SCP2</fullName>
    </submittedName>
</protein>
<keyword evidence="5" id="KW-1185">Reference proteome</keyword>
<dbReference type="AlphaFoldDB" id="A0A841N6F3"/>